<proteinExistence type="predicted"/>
<dbReference type="Pfam" id="PF15919">
    <property type="entry name" value="HicB_lk_antitox"/>
    <property type="match status" value="1"/>
</dbReference>
<dbReference type="RefSeq" id="WP_320531934.1">
    <property type="nucleotide sequence ID" value="NZ_CP104778.1"/>
</dbReference>
<reference evidence="3" key="1">
    <citation type="submission" date="2024-06" db="EMBL/GenBank/DDBJ databases">
        <authorList>
            <person name="Chang H.C."/>
            <person name="Mun S.Y."/>
        </authorList>
    </citation>
    <scope>NUCLEOTIDE SEQUENCE [LARGE SCALE GENOMIC DNA]</scope>
    <source>
        <strain evidence="3">KT1</strain>
    </source>
</reference>
<dbReference type="InterPro" id="IPR035069">
    <property type="entry name" value="TTHA1013/TTHA0281-like"/>
</dbReference>
<accession>A0ABZ0Q6E7</accession>
<feature type="domain" description="HicB-like antitoxin of toxin-antitoxin system" evidence="1">
    <location>
        <begin position="9"/>
        <end position="110"/>
    </location>
</feature>
<evidence type="ECO:0000313" key="2">
    <source>
        <dbReference type="EMBL" id="WPC22259.1"/>
    </source>
</evidence>
<organism evidence="2 3">
    <name type="scientific">Pediococcus inopinatus</name>
    <dbReference type="NCBI Taxonomy" id="114090"/>
    <lineage>
        <taxon>Bacteria</taxon>
        <taxon>Bacillati</taxon>
        <taxon>Bacillota</taxon>
        <taxon>Bacilli</taxon>
        <taxon>Lactobacillales</taxon>
        <taxon>Lactobacillaceae</taxon>
        <taxon>Pediococcus</taxon>
    </lineage>
</organism>
<dbReference type="EMBL" id="CP104778">
    <property type="protein sequence ID" value="WPC22259.1"/>
    <property type="molecule type" value="Genomic_DNA"/>
</dbReference>
<dbReference type="Gene3D" id="3.30.160.250">
    <property type="match status" value="1"/>
</dbReference>
<dbReference type="Proteomes" id="UP001302696">
    <property type="component" value="Chromosome"/>
</dbReference>
<keyword evidence="3" id="KW-1185">Reference proteome</keyword>
<evidence type="ECO:0000259" key="1">
    <source>
        <dbReference type="Pfam" id="PF15919"/>
    </source>
</evidence>
<dbReference type="SUPFAM" id="SSF143100">
    <property type="entry name" value="TTHA1013/TTHA0281-like"/>
    <property type="match status" value="1"/>
</dbReference>
<protein>
    <submittedName>
        <fullName evidence="2">Type II toxin-antitoxin system HicB family antitoxin</fullName>
    </submittedName>
</protein>
<name>A0ABZ0Q6E7_9LACO</name>
<sequence length="130" mass="14247">MRKANIVTYPALITADENHTYDIEFVDVPEAFSFGNSINEAVIHGQDALGLTLYGRKTLPKATDIENIKKDDAQMIVIVSVDLNIIKSQIKEPTVHKNVTIPADLAEKAQKQGINFSATLADALRAKIEA</sequence>
<evidence type="ECO:0000313" key="3">
    <source>
        <dbReference type="Proteomes" id="UP001302696"/>
    </source>
</evidence>
<gene>
    <name evidence="2" type="ORF">N6G96_03290</name>
</gene>
<dbReference type="InterPro" id="IPR031807">
    <property type="entry name" value="HicB-like"/>
</dbReference>